<gene>
    <name evidence="2" type="ORF">PCOR1329_LOCUS23630</name>
</gene>
<evidence type="ECO:0000256" key="1">
    <source>
        <dbReference type="SAM" id="MobiDB-lite"/>
    </source>
</evidence>
<evidence type="ECO:0000313" key="2">
    <source>
        <dbReference type="EMBL" id="CAK0822676.1"/>
    </source>
</evidence>
<sequence length="157" mass="16551">MPRAAIPQPSQPQPSDPCPTTGQALEERRLRELHGHAARAGVRGVRVLRSAVFPQAEDLRGRPAGGRLLHGPALQGGPCGPTDGAAASLAGHAGSLLPQFLESSYHWLPFWYSFVIQQRFGETVFACWNAAFGSTLGVAGSVLLNYLMPGGAGPLSQ</sequence>
<comment type="caution">
    <text evidence="2">The sequence shown here is derived from an EMBL/GenBank/DDBJ whole genome shotgun (WGS) entry which is preliminary data.</text>
</comment>
<reference evidence="2" key="1">
    <citation type="submission" date="2023-10" db="EMBL/GenBank/DDBJ databases">
        <authorList>
            <person name="Chen Y."/>
            <person name="Shah S."/>
            <person name="Dougan E. K."/>
            <person name="Thang M."/>
            <person name="Chan C."/>
        </authorList>
    </citation>
    <scope>NUCLEOTIDE SEQUENCE [LARGE SCALE GENOMIC DNA]</scope>
</reference>
<dbReference type="EMBL" id="CAUYUJ010008027">
    <property type="protein sequence ID" value="CAK0822676.1"/>
    <property type="molecule type" value="Genomic_DNA"/>
</dbReference>
<keyword evidence="3" id="KW-1185">Reference proteome</keyword>
<evidence type="ECO:0000313" key="3">
    <source>
        <dbReference type="Proteomes" id="UP001189429"/>
    </source>
</evidence>
<accession>A0ABN9RTN8</accession>
<evidence type="ECO:0008006" key="4">
    <source>
        <dbReference type="Google" id="ProtNLM"/>
    </source>
</evidence>
<proteinExistence type="predicted"/>
<name>A0ABN9RTN8_9DINO</name>
<dbReference type="Proteomes" id="UP001189429">
    <property type="component" value="Unassembled WGS sequence"/>
</dbReference>
<feature type="non-terminal residue" evidence="2">
    <location>
        <position position="157"/>
    </location>
</feature>
<organism evidence="2 3">
    <name type="scientific">Prorocentrum cordatum</name>
    <dbReference type="NCBI Taxonomy" id="2364126"/>
    <lineage>
        <taxon>Eukaryota</taxon>
        <taxon>Sar</taxon>
        <taxon>Alveolata</taxon>
        <taxon>Dinophyceae</taxon>
        <taxon>Prorocentrales</taxon>
        <taxon>Prorocentraceae</taxon>
        <taxon>Prorocentrum</taxon>
    </lineage>
</organism>
<feature type="region of interest" description="Disordered" evidence="1">
    <location>
        <begin position="1"/>
        <end position="22"/>
    </location>
</feature>
<protein>
    <recommendedName>
        <fullName evidence="4">Solute carrier family 40 protein</fullName>
    </recommendedName>
</protein>